<dbReference type="NCBIfam" id="TIGR00066">
    <property type="entry name" value="g_glut_trans"/>
    <property type="match status" value="1"/>
</dbReference>
<dbReference type="OrthoDB" id="1081007at2759"/>
<evidence type="ECO:0000256" key="7">
    <source>
        <dbReference type="PIRSR" id="PIRSR600101-1"/>
    </source>
</evidence>
<evidence type="ECO:0000313" key="11">
    <source>
        <dbReference type="EMBL" id="EYB82325.1"/>
    </source>
</evidence>
<dbReference type="AlphaFoldDB" id="A0A016RVB0"/>
<keyword evidence="12" id="KW-1185">Reference proteome</keyword>
<feature type="compositionally biased region" description="Basic and acidic residues" evidence="9">
    <location>
        <begin position="31"/>
        <end position="40"/>
    </location>
</feature>
<sequence>MTTDILPLNHRVVEGENTYNQLINKSVPSDLRRSYCKPDDSLSSEQDSNEEEEPQMGLAICGTAVLLIVCGLLISTVVFASLYFHLLRVPHLPMWPKASISPLGKYSSAAVAADNGLCSEIGRDALLRGGNAVDAAIAALFCIGVMDTHSAGLGGGHFMTIYNSSTQKCTVIDAREVAPKAATETMYEGRWNESRTGGCVSNFSNQCSDEQVSPIGWRAVAVPGELHGLWTEFEKYGSGKISWKSLVQPTIDLLEEGFPTSHALAKALAGKAQYIAGESTMKDFINPKTGNVYRNGEQIKTRNSFLNTLRRLANTSNPIQEFYEGEMAREMASEFKRFGGILTEADFASYRSLVIPSSDVIYTSLKNDRVICGPPPPSGSAIAQAILNIMDGYKYDMKKFEDVSLLYHHFIESSKFAFAARRWLGDPAFVHNATDIARNITTKEWAEWTHPDEYYGGSLLAPPQDHGTTHISVVDSHGNAVSVTSTINMYFGAAVTSPSTGIVWNDEMDDFSLPGRPNFFGLPPSPANFIQPGKRPMSSQCPLIIFDTKSDKQTKPVVLAVGGAGGSTIITGVAGVAFHSLWLKENVKQAVDAPRLHNQLYPNVTRHEPNFPKEYLAELAARGHVLSKAKNLTVVMAVERDSSGEVYANSDFRKGEESAPAGY</sequence>
<dbReference type="InterPro" id="IPR000101">
    <property type="entry name" value="GGT_peptidase"/>
</dbReference>
<dbReference type="Gene3D" id="3.60.20.40">
    <property type="match status" value="1"/>
</dbReference>
<keyword evidence="10" id="KW-0472">Membrane</keyword>
<feature type="transmembrane region" description="Helical" evidence="10">
    <location>
        <begin position="56"/>
        <end position="84"/>
    </location>
</feature>
<dbReference type="Pfam" id="PF01019">
    <property type="entry name" value="G_glu_transpept"/>
    <property type="match status" value="1"/>
</dbReference>
<proteinExistence type="inferred from homology"/>
<dbReference type="PANTHER" id="PTHR11686">
    <property type="entry name" value="GAMMA GLUTAMYL TRANSPEPTIDASE"/>
    <property type="match status" value="1"/>
</dbReference>
<evidence type="ECO:0000256" key="8">
    <source>
        <dbReference type="PIRSR" id="PIRSR600101-2"/>
    </source>
</evidence>
<dbReference type="GO" id="GO:0006751">
    <property type="term" value="P:glutathione catabolic process"/>
    <property type="evidence" value="ECO:0007669"/>
    <property type="project" value="InterPro"/>
</dbReference>
<organism evidence="11 12">
    <name type="scientific">Ancylostoma ceylanicum</name>
    <dbReference type="NCBI Taxonomy" id="53326"/>
    <lineage>
        <taxon>Eukaryota</taxon>
        <taxon>Metazoa</taxon>
        <taxon>Ecdysozoa</taxon>
        <taxon>Nematoda</taxon>
        <taxon>Chromadorea</taxon>
        <taxon>Rhabditida</taxon>
        <taxon>Rhabditina</taxon>
        <taxon>Rhabditomorpha</taxon>
        <taxon>Strongyloidea</taxon>
        <taxon>Ancylostomatidae</taxon>
        <taxon>Ancylostomatinae</taxon>
        <taxon>Ancylostoma</taxon>
    </lineage>
</organism>
<evidence type="ECO:0000256" key="1">
    <source>
        <dbReference type="ARBA" id="ARBA00009381"/>
    </source>
</evidence>
<evidence type="ECO:0000256" key="5">
    <source>
        <dbReference type="ARBA" id="ARBA00023180"/>
    </source>
</evidence>
<dbReference type="PRINTS" id="PR01210">
    <property type="entry name" value="GGTRANSPTASE"/>
</dbReference>
<dbReference type="PROSITE" id="PS00462">
    <property type="entry name" value="G_GLU_TRANSPEPTIDASE"/>
    <property type="match status" value="1"/>
</dbReference>
<keyword evidence="10" id="KW-1133">Transmembrane helix</keyword>
<accession>A0A016RVB0</accession>
<evidence type="ECO:0000313" key="12">
    <source>
        <dbReference type="Proteomes" id="UP000024635"/>
    </source>
</evidence>
<dbReference type="InterPro" id="IPR043138">
    <property type="entry name" value="GGT_lsub"/>
</dbReference>
<evidence type="ECO:0000256" key="9">
    <source>
        <dbReference type="SAM" id="MobiDB-lite"/>
    </source>
</evidence>
<name>A0A016RVB0_9BILA</name>
<keyword evidence="5" id="KW-0325">Glycoprotein</keyword>
<dbReference type="EMBL" id="JARK01001698">
    <property type="protein sequence ID" value="EYB82325.1"/>
    <property type="molecule type" value="Genomic_DNA"/>
</dbReference>
<keyword evidence="3" id="KW-0808">Transferase</keyword>
<dbReference type="InterPro" id="IPR055262">
    <property type="entry name" value="GGT_CS"/>
</dbReference>
<keyword evidence="6" id="KW-0012">Acyltransferase</keyword>
<dbReference type="InterPro" id="IPR029055">
    <property type="entry name" value="Ntn_hydrolases_N"/>
</dbReference>
<dbReference type="GO" id="GO:0006508">
    <property type="term" value="P:proteolysis"/>
    <property type="evidence" value="ECO:0007669"/>
    <property type="project" value="UniProtKB-KW"/>
</dbReference>
<keyword evidence="10" id="KW-0812">Transmembrane</keyword>
<feature type="active site" description="Nucleophile" evidence="7">
    <location>
        <position position="468"/>
    </location>
</feature>
<feature type="binding site" evidence="8">
    <location>
        <begin position="538"/>
        <end position="539"/>
    </location>
    <ligand>
        <name>L-glutamate</name>
        <dbReference type="ChEBI" id="CHEBI:29985"/>
    </ligand>
</feature>
<feature type="binding site" evidence="8">
    <location>
        <begin position="486"/>
        <end position="488"/>
    </location>
    <ligand>
        <name>L-glutamate</name>
        <dbReference type="ChEBI" id="CHEBI:29985"/>
    </ligand>
</feature>
<keyword evidence="4" id="KW-0378">Hydrolase</keyword>
<dbReference type="Gene3D" id="1.10.246.130">
    <property type="match status" value="1"/>
</dbReference>
<dbReference type="STRING" id="53326.A0A016RVB0"/>
<evidence type="ECO:0000256" key="3">
    <source>
        <dbReference type="ARBA" id="ARBA00022679"/>
    </source>
</evidence>
<dbReference type="FunFam" id="3.60.20.40:FF:000006">
    <property type="entry name" value="Protein CBG05566"/>
    <property type="match status" value="1"/>
</dbReference>
<evidence type="ECO:0000256" key="4">
    <source>
        <dbReference type="ARBA" id="ARBA00022801"/>
    </source>
</evidence>
<dbReference type="GO" id="GO:0036374">
    <property type="term" value="F:glutathione hydrolase activity"/>
    <property type="evidence" value="ECO:0007669"/>
    <property type="project" value="InterPro"/>
</dbReference>
<gene>
    <name evidence="11" type="primary">Acey_s0362.g3508</name>
    <name evidence="11" type="ORF">Y032_0362g3508</name>
</gene>
<feature type="region of interest" description="Disordered" evidence="9">
    <location>
        <begin position="31"/>
        <end position="50"/>
    </location>
</feature>
<dbReference type="SUPFAM" id="SSF56235">
    <property type="entry name" value="N-terminal nucleophile aminohydrolases (Ntn hydrolases)"/>
    <property type="match status" value="1"/>
</dbReference>
<evidence type="ECO:0000256" key="10">
    <source>
        <dbReference type="SAM" id="Phobius"/>
    </source>
</evidence>
<dbReference type="GO" id="GO:0005886">
    <property type="term" value="C:plasma membrane"/>
    <property type="evidence" value="ECO:0007669"/>
    <property type="project" value="TreeGrafter"/>
</dbReference>
<dbReference type="FunFam" id="1.10.246.130:FF:000005">
    <property type="entry name" value="Gamma-glutamyltranspeptidase 1, putative"/>
    <property type="match status" value="1"/>
</dbReference>
<dbReference type="PANTHER" id="PTHR11686:SF69">
    <property type="entry name" value="GAMMA-GLUTAMYLTRANSPEPTIDASE 1"/>
    <property type="match status" value="1"/>
</dbReference>
<feature type="binding site" evidence="8">
    <location>
        <position position="175"/>
    </location>
    <ligand>
        <name>L-glutamate</name>
        <dbReference type="ChEBI" id="CHEBI:29985"/>
    </ligand>
</feature>
<evidence type="ECO:0008006" key="13">
    <source>
        <dbReference type="Google" id="ProtNLM"/>
    </source>
</evidence>
<protein>
    <recommendedName>
        <fullName evidence="13">Gamma-glutamyltransferase</fullName>
    </recommendedName>
</protein>
<dbReference type="Proteomes" id="UP000024635">
    <property type="component" value="Unassembled WGS sequence"/>
</dbReference>
<keyword evidence="2" id="KW-0645">Protease</keyword>
<comment type="caution">
    <text evidence="11">The sequence shown here is derived from an EMBL/GenBank/DDBJ whole genome shotgun (WGS) entry which is preliminary data.</text>
</comment>
<reference evidence="12" key="1">
    <citation type="journal article" date="2015" name="Nat. Genet.">
        <title>The genome and transcriptome of the zoonotic hookworm Ancylostoma ceylanicum identify infection-specific gene families.</title>
        <authorList>
            <person name="Schwarz E.M."/>
            <person name="Hu Y."/>
            <person name="Antoshechkin I."/>
            <person name="Miller M.M."/>
            <person name="Sternberg P.W."/>
            <person name="Aroian R.V."/>
        </authorList>
    </citation>
    <scope>NUCLEOTIDE SEQUENCE</scope>
    <source>
        <strain evidence="12">HY135</strain>
    </source>
</reference>
<evidence type="ECO:0000256" key="6">
    <source>
        <dbReference type="ARBA" id="ARBA00023315"/>
    </source>
</evidence>
<dbReference type="GO" id="GO:0016746">
    <property type="term" value="F:acyltransferase activity"/>
    <property type="evidence" value="ECO:0007669"/>
    <property type="project" value="UniProtKB-KW"/>
</dbReference>
<feature type="binding site" evidence="8">
    <location>
        <position position="510"/>
    </location>
    <ligand>
        <name>L-glutamate</name>
        <dbReference type="ChEBI" id="CHEBI:29985"/>
    </ligand>
</feature>
<comment type="similarity">
    <text evidence="1">Belongs to the gamma-glutamyltransferase family.</text>
</comment>
<dbReference type="InterPro" id="IPR043137">
    <property type="entry name" value="GGT_ssub_C"/>
</dbReference>
<evidence type="ECO:0000256" key="2">
    <source>
        <dbReference type="ARBA" id="ARBA00022670"/>
    </source>
</evidence>
<feature type="binding site" evidence="8">
    <location>
        <position position="566"/>
    </location>
    <ligand>
        <name>L-glutamate</name>
        <dbReference type="ChEBI" id="CHEBI:29985"/>
    </ligand>
</feature>